<dbReference type="InterPro" id="IPR001207">
    <property type="entry name" value="Transposase_mutator"/>
</dbReference>
<proteinExistence type="predicted"/>
<dbReference type="AlphaFoldDB" id="A0AB40ASU7"/>
<evidence type="ECO:0000256" key="2">
    <source>
        <dbReference type="ARBA" id="ARBA00023125"/>
    </source>
</evidence>
<gene>
    <name evidence="5" type="primary">LOC120253960</name>
</gene>
<keyword evidence="2" id="KW-0238">DNA-binding</keyword>
<keyword evidence="4" id="KW-1185">Reference proteome</keyword>
<sequence length="217" mass="24800">MGCRPLLFVDRTHLLGKYGWILLGATGKDGNKGIFHITFAVEALYGEDDYEEVITFISDQSKGLANAVARVLPSSLHGYCLCHLEANFMKANGRLEKSLKEQCWAVIKKIAYAYTSKEFDDAFSELAAISANAHDWLLHNSDINHWCNYLLKGMRCYEIYSNVAESFNVCIKEARHLLIMSVVNTIWFKLMNMLSELRKMAAIWDTYLCPEIRKKVE</sequence>
<dbReference type="GO" id="GO:0004803">
    <property type="term" value="F:transposase activity"/>
    <property type="evidence" value="ECO:0007669"/>
    <property type="project" value="InterPro"/>
</dbReference>
<dbReference type="RefSeq" id="XP_039118070.1">
    <property type="nucleotide sequence ID" value="XM_039262136.1"/>
</dbReference>
<dbReference type="PANTHER" id="PTHR31973">
    <property type="entry name" value="POLYPROTEIN, PUTATIVE-RELATED"/>
    <property type="match status" value="1"/>
</dbReference>
<evidence type="ECO:0000256" key="1">
    <source>
        <dbReference type="ARBA" id="ARBA00022578"/>
    </source>
</evidence>
<organism evidence="4 5">
    <name type="scientific">Dioscorea cayennensis subsp. rotundata</name>
    <name type="common">White Guinea yam</name>
    <name type="synonym">Dioscorea rotundata</name>
    <dbReference type="NCBI Taxonomy" id="55577"/>
    <lineage>
        <taxon>Eukaryota</taxon>
        <taxon>Viridiplantae</taxon>
        <taxon>Streptophyta</taxon>
        <taxon>Embryophyta</taxon>
        <taxon>Tracheophyta</taxon>
        <taxon>Spermatophyta</taxon>
        <taxon>Magnoliopsida</taxon>
        <taxon>Liliopsida</taxon>
        <taxon>Dioscoreales</taxon>
        <taxon>Dioscoreaceae</taxon>
        <taxon>Dioscorea</taxon>
    </lineage>
</organism>
<reference evidence="5" key="1">
    <citation type="submission" date="2025-08" db="UniProtKB">
        <authorList>
            <consortium name="RefSeq"/>
        </authorList>
    </citation>
    <scope>IDENTIFICATION</scope>
</reference>
<protein>
    <submittedName>
        <fullName evidence="5">Uncharacterized protein LOC120253960</fullName>
    </submittedName>
</protein>
<name>A0AB40ASU7_DIOCR</name>
<dbReference type="Proteomes" id="UP001515500">
    <property type="component" value="Unplaced"/>
</dbReference>
<keyword evidence="1" id="KW-0815">Transposition</keyword>
<evidence type="ECO:0000313" key="4">
    <source>
        <dbReference type="Proteomes" id="UP001515500"/>
    </source>
</evidence>
<evidence type="ECO:0000313" key="5">
    <source>
        <dbReference type="RefSeq" id="XP_039118070.1"/>
    </source>
</evidence>
<keyword evidence="3" id="KW-0233">DNA recombination</keyword>
<dbReference type="GO" id="GO:0006313">
    <property type="term" value="P:DNA transposition"/>
    <property type="evidence" value="ECO:0007669"/>
    <property type="project" value="InterPro"/>
</dbReference>
<evidence type="ECO:0000256" key="3">
    <source>
        <dbReference type="ARBA" id="ARBA00023172"/>
    </source>
</evidence>
<dbReference type="PANTHER" id="PTHR31973:SF166">
    <property type="entry name" value="OS10G0104700 PROTEIN"/>
    <property type="match status" value="1"/>
</dbReference>
<accession>A0AB40ASU7</accession>
<dbReference type="GeneID" id="120253960"/>
<dbReference type="GO" id="GO:0003677">
    <property type="term" value="F:DNA binding"/>
    <property type="evidence" value="ECO:0007669"/>
    <property type="project" value="UniProtKB-KW"/>
</dbReference>
<dbReference type="Pfam" id="PF00872">
    <property type="entry name" value="Transposase_mut"/>
    <property type="match status" value="1"/>
</dbReference>